<gene>
    <name evidence="2" type="ORF">Lsed01_00423</name>
</gene>
<comment type="caution">
    <text evidence="2">The sequence shown here is derived from an EMBL/GenBank/DDBJ whole genome shotgun (WGS) entry which is preliminary data.</text>
</comment>
<dbReference type="Gene3D" id="1.10.10.10">
    <property type="entry name" value="Winged helix-like DNA-binding domain superfamily/Winged helix DNA-binding domain"/>
    <property type="match status" value="1"/>
</dbReference>
<dbReference type="PRINTS" id="PR00598">
    <property type="entry name" value="HTHMARR"/>
</dbReference>
<feature type="domain" description="HTH marR-type" evidence="1">
    <location>
        <begin position="3"/>
        <end position="139"/>
    </location>
</feature>
<proteinExistence type="predicted"/>
<dbReference type="SUPFAM" id="SSF46785">
    <property type="entry name" value="Winged helix' DNA-binding domain"/>
    <property type="match status" value="1"/>
</dbReference>
<dbReference type="InterPro" id="IPR039422">
    <property type="entry name" value="MarR/SlyA-like"/>
</dbReference>
<dbReference type="SMART" id="SM00347">
    <property type="entry name" value="HTH_MARR"/>
    <property type="match status" value="1"/>
</dbReference>
<evidence type="ECO:0000259" key="1">
    <source>
        <dbReference type="PROSITE" id="PS50995"/>
    </source>
</evidence>
<dbReference type="PANTHER" id="PTHR33164">
    <property type="entry name" value="TRANSCRIPTIONAL REGULATOR, MARR FAMILY"/>
    <property type="match status" value="1"/>
</dbReference>
<organism evidence="2 3">
    <name type="scientific">Demequina sediminis</name>
    <dbReference type="NCBI Taxonomy" id="1930058"/>
    <lineage>
        <taxon>Bacteria</taxon>
        <taxon>Bacillati</taxon>
        <taxon>Actinomycetota</taxon>
        <taxon>Actinomycetes</taxon>
        <taxon>Micrococcales</taxon>
        <taxon>Demequinaceae</taxon>
        <taxon>Demequina</taxon>
    </lineage>
</organism>
<dbReference type="Pfam" id="PF01047">
    <property type="entry name" value="MarR"/>
    <property type="match status" value="1"/>
</dbReference>
<protein>
    <recommendedName>
        <fullName evidence="1">HTH marR-type domain-containing protein</fullName>
    </recommendedName>
</protein>
<dbReference type="InterPro" id="IPR036388">
    <property type="entry name" value="WH-like_DNA-bd_sf"/>
</dbReference>
<dbReference type="EMBL" id="BAABRR010000002">
    <property type="protein sequence ID" value="GAA5518006.1"/>
    <property type="molecule type" value="Genomic_DNA"/>
</dbReference>
<evidence type="ECO:0000313" key="2">
    <source>
        <dbReference type="EMBL" id="GAA5518006.1"/>
    </source>
</evidence>
<dbReference type="RefSeq" id="WP_286216717.1">
    <property type="nucleotide sequence ID" value="NZ_AP027736.1"/>
</dbReference>
<reference evidence="2 3" key="1">
    <citation type="submission" date="2024-02" db="EMBL/GenBank/DDBJ databases">
        <title>Lysinimicrobium sediminis NBRC 112286.</title>
        <authorList>
            <person name="Ichikawa N."/>
            <person name="Katano-Makiyama Y."/>
            <person name="Hidaka K."/>
        </authorList>
    </citation>
    <scope>NUCLEOTIDE SEQUENCE [LARGE SCALE GENOMIC DNA]</scope>
    <source>
        <strain evidence="2 3">NBRC 112286</strain>
    </source>
</reference>
<name>A0ABP9WFW3_9MICO</name>
<dbReference type="InterPro" id="IPR000835">
    <property type="entry name" value="HTH_MarR-typ"/>
</dbReference>
<dbReference type="Proteomes" id="UP001426770">
    <property type="component" value="Unassembled WGS sequence"/>
</dbReference>
<evidence type="ECO:0000313" key="3">
    <source>
        <dbReference type="Proteomes" id="UP001426770"/>
    </source>
</evidence>
<dbReference type="InterPro" id="IPR036390">
    <property type="entry name" value="WH_DNA-bd_sf"/>
</dbReference>
<sequence length="149" mass="16702">MERDRLVREVLDLQGVLARRAIGEQADMVDDAHLTLGQLRTMLVVHTHEPCPTSLVARLVGLRPNVATGVIQRLVERGWIARESDPDDGRVRLLRLTAEGEEFVADVVRAAERQHEKHLRLLDADQLAQLRAILQTLVGAPENSDKQPE</sequence>
<dbReference type="PANTHER" id="PTHR33164:SF43">
    <property type="entry name" value="HTH-TYPE TRANSCRIPTIONAL REPRESSOR YETL"/>
    <property type="match status" value="1"/>
</dbReference>
<dbReference type="PROSITE" id="PS50995">
    <property type="entry name" value="HTH_MARR_2"/>
    <property type="match status" value="1"/>
</dbReference>
<keyword evidence="3" id="KW-1185">Reference proteome</keyword>
<accession>A0ABP9WFW3</accession>